<evidence type="ECO:0000313" key="3">
    <source>
        <dbReference type="Proteomes" id="UP000324705"/>
    </source>
</evidence>
<sequence length="150" mass="16193">MPVENNKCAEHARVTGSDPGYRVPMRRWHGNGEHARKTLGMVQTRAFHTTHHMHSFMDGHLEVTPSRTSYMEVEAAMSADELKEATPRLLQQNDGEAEKGTAGSGGGSKVAMQRRSSEAGTWGPAGGTRPGTGRAAEELGRRTGGRATRP</sequence>
<dbReference type="OMA" id="WHGNGEH"/>
<organism evidence="2 3">
    <name type="scientific">Triticum turgidum subsp. durum</name>
    <name type="common">Durum wheat</name>
    <name type="synonym">Triticum durum</name>
    <dbReference type="NCBI Taxonomy" id="4567"/>
    <lineage>
        <taxon>Eukaryota</taxon>
        <taxon>Viridiplantae</taxon>
        <taxon>Streptophyta</taxon>
        <taxon>Embryophyta</taxon>
        <taxon>Tracheophyta</taxon>
        <taxon>Spermatophyta</taxon>
        <taxon>Magnoliopsida</taxon>
        <taxon>Liliopsida</taxon>
        <taxon>Poales</taxon>
        <taxon>Poaceae</taxon>
        <taxon>BOP clade</taxon>
        <taxon>Pooideae</taxon>
        <taxon>Triticodae</taxon>
        <taxon>Triticeae</taxon>
        <taxon>Triticinae</taxon>
        <taxon>Triticum</taxon>
    </lineage>
</organism>
<accession>A0A9R1AZS4</accession>
<evidence type="ECO:0000313" key="2">
    <source>
        <dbReference type="EMBL" id="VAI46148.1"/>
    </source>
</evidence>
<proteinExistence type="predicted"/>
<keyword evidence="3" id="KW-1185">Reference proteome</keyword>
<name>A0A9R1AZS4_TRITD</name>
<dbReference type="EMBL" id="LT934121">
    <property type="protein sequence ID" value="VAI46148.1"/>
    <property type="molecule type" value="Genomic_DNA"/>
</dbReference>
<feature type="region of interest" description="Disordered" evidence="1">
    <location>
        <begin position="84"/>
        <end position="150"/>
    </location>
</feature>
<evidence type="ECO:0000256" key="1">
    <source>
        <dbReference type="SAM" id="MobiDB-lite"/>
    </source>
</evidence>
<dbReference type="AlphaFoldDB" id="A0A9R1AZS4"/>
<gene>
    <name evidence="2" type="ORF">TRITD_6Av1G107970</name>
</gene>
<dbReference type="Proteomes" id="UP000324705">
    <property type="component" value="Chromosome 6A"/>
</dbReference>
<reference evidence="2 3" key="1">
    <citation type="submission" date="2017-09" db="EMBL/GenBank/DDBJ databases">
        <authorList>
            <consortium name="International Durum Wheat Genome Sequencing Consortium (IDWGSC)"/>
            <person name="Milanesi L."/>
        </authorList>
    </citation>
    <scope>NUCLEOTIDE SEQUENCE [LARGE SCALE GENOMIC DNA]</scope>
    <source>
        <strain evidence="3">cv. Svevo</strain>
    </source>
</reference>
<dbReference type="Gramene" id="TRITD6Av1G107970.1">
    <property type="protein sequence ID" value="TRITD6Av1G107970.1"/>
    <property type="gene ID" value="TRITD6Av1G107970"/>
</dbReference>
<protein>
    <submittedName>
        <fullName evidence="2">Uncharacterized protein</fullName>
    </submittedName>
</protein>